<dbReference type="GeneID" id="85309471"/>
<accession>A0AAJ0BSQ5</accession>
<keyword evidence="2" id="KW-1185">Reference proteome</keyword>
<comment type="caution">
    <text evidence="1">The sequence shown here is derived from an EMBL/GenBank/DDBJ whole genome shotgun (WGS) entry which is preliminary data.</text>
</comment>
<dbReference type="InterPro" id="IPR012677">
    <property type="entry name" value="Nucleotide-bd_a/b_plait_sf"/>
</dbReference>
<dbReference type="GO" id="GO:0003676">
    <property type="term" value="F:nucleic acid binding"/>
    <property type="evidence" value="ECO:0007669"/>
    <property type="project" value="InterPro"/>
</dbReference>
<evidence type="ECO:0000313" key="1">
    <source>
        <dbReference type="EMBL" id="KAK1762708.1"/>
    </source>
</evidence>
<dbReference type="AlphaFoldDB" id="A0AAJ0BSQ5"/>
<dbReference type="SUPFAM" id="SSF54928">
    <property type="entry name" value="RNA-binding domain, RBD"/>
    <property type="match status" value="1"/>
</dbReference>
<proteinExistence type="predicted"/>
<sequence length="329" mass="36443">MATVSAFLSDELKYQCCLRRPSRKYSWKGRQASTIEEDHRPFFNLYFWRQRIPRTLYWGQQFVRIHSQLRTPPQRPETHPHMLPGLTMCGSIVELLGNSKFCAITSMHAFRQFEPMKFLHSGEMSDYRSVESSSAGTSADEAAELPVCDEESLYGSDTDPSDAVLEDGYYFIDDVDRSTGTKGSYGGKISGQTRDAKEMLALFPMPHDQNPPCNTLYVGNLPIDTSEEELKAMFSKQRGYMRLCLRTKQNGPQNNTGSMGSVNVMVCSGHGFTTTNGPPPGLSAPPGLGLGEMPYDTNSNGDPYLTPRFANDTSGDWGFHGALATGGPN</sequence>
<name>A0AAJ0BSQ5_9PEZI</name>
<dbReference type="Proteomes" id="UP001244011">
    <property type="component" value="Unassembled WGS sequence"/>
</dbReference>
<protein>
    <recommendedName>
        <fullName evidence="3">RRM domain-containing protein</fullName>
    </recommendedName>
</protein>
<dbReference type="EMBL" id="MU839034">
    <property type="protein sequence ID" value="KAK1762708.1"/>
    <property type="molecule type" value="Genomic_DNA"/>
</dbReference>
<dbReference type="Gene3D" id="3.30.70.330">
    <property type="match status" value="1"/>
</dbReference>
<dbReference type="InterPro" id="IPR035979">
    <property type="entry name" value="RBD_domain_sf"/>
</dbReference>
<dbReference type="RefSeq" id="XP_060278921.1">
    <property type="nucleotide sequence ID" value="XM_060426284.1"/>
</dbReference>
<gene>
    <name evidence="1" type="ORF">QBC33DRAFT_519287</name>
</gene>
<organism evidence="1 2">
    <name type="scientific">Phialemonium atrogriseum</name>
    <dbReference type="NCBI Taxonomy" id="1093897"/>
    <lineage>
        <taxon>Eukaryota</taxon>
        <taxon>Fungi</taxon>
        <taxon>Dikarya</taxon>
        <taxon>Ascomycota</taxon>
        <taxon>Pezizomycotina</taxon>
        <taxon>Sordariomycetes</taxon>
        <taxon>Sordariomycetidae</taxon>
        <taxon>Cephalothecales</taxon>
        <taxon>Cephalothecaceae</taxon>
        <taxon>Phialemonium</taxon>
    </lineage>
</organism>
<reference evidence="1" key="1">
    <citation type="submission" date="2023-06" db="EMBL/GenBank/DDBJ databases">
        <title>Genome-scale phylogeny and comparative genomics of the fungal order Sordariales.</title>
        <authorList>
            <consortium name="Lawrence Berkeley National Laboratory"/>
            <person name="Hensen N."/>
            <person name="Bonometti L."/>
            <person name="Westerberg I."/>
            <person name="Brannstrom I.O."/>
            <person name="Guillou S."/>
            <person name="Cros-Aarteil S."/>
            <person name="Calhoun S."/>
            <person name="Haridas S."/>
            <person name="Kuo A."/>
            <person name="Mondo S."/>
            <person name="Pangilinan J."/>
            <person name="Riley R."/>
            <person name="Labutti K."/>
            <person name="Andreopoulos B."/>
            <person name="Lipzen A."/>
            <person name="Chen C."/>
            <person name="Yanf M."/>
            <person name="Daum C."/>
            <person name="Ng V."/>
            <person name="Clum A."/>
            <person name="Steindorff A."/>
            <person name="Ohm R."/>
            <person name="Martin F."/>
            <person name="Silar P."/>
            <person name="Natvig D."/>
            <person name="Lalanne C."/>
            <person name="Gautier V."/>
            <person name="Ament-Velasquez S.L."/>
            <person name="Kruys A."/>
            <person name="Hutchinson M.I."/>
            <person name="Powell A.J."/>
            <person name="Barry K."/>
            <person name="Miller A.N."/>
            <person name="Grigoriev I.V."/>
            <person name="Debuchy R."/>
            <person name="Gladieux P."/>
            <person name="Thoren M.H."/>
            <person name="Johannesson H."/>
        </authorList>
    </citation>
    <scope>NUCLEOTIDE SEQUENCE</scope>
    <source>
        <strain evidence="1">8032-3</strain>
    </source>
</reference>
<evidence type="ECO:0008006" key="3">
    <source>
        <dbReference type="Google" id="ProtNLM"/>
    </source>
</evidence>
<evidence type="ECO:0000313" key="2">
    <source>
        <dbReference type="Proteomes" id="UP001244011"/>
    </source>
</evidence>